<proteinExistence type="predicted"/>
<gene>
    <name evidence="1" type="ORF">QQS21_010092</name>
</gene>
<organism evidence="1 2">
    <name type="scientific">Conoideocrella luteorostrata</name>
    <dbReference type="NCBI Taxonomy" id="1105319"/>
    <lineage>
        <taxon>Eukaryota</taxon>
        <taxon>Fungi</taxon>
        <taxon>Dikarya</taxon>
        <taxon>Ascomycota</taxon>
        <taxon>Pezizomycotina</taxon>
        <taxon>Sordariomycetes</taxon>
        <taxon>Hypocreomycetidae</taxon>
        <taxon>Hypocreales</taxon>
        <taxon>Clavicipitaceae</taxon>
        <taxon>Conoideocrella</taxon>
    </lineage>
</organism>
<sequence>MRDDFEAHTRFALTAVNRHSLPKSAIPEECYLLLLTILAYQGRTSKSKLSSFDELLSDEDTASIPLPLCNTDKATKKKLDLSSFNFLRRRKEKPQTKILTNFVSRTSTILGSSSQTSLFQRATVRGRPLKIHISLDSVYHRNSVISSLARQLSKKIDPKTTAFVALESILAFCDQTSMQAHELTEPPPQILATLVVYFSSAAMNIGRRIHPNLEKAIEPLRIRLFQKSYYLSQHLSLKLQEHLPINLAVSYAKFVDQRSLRDPRNWLPVEECLVGRLAYVVQELWQEDSSTFHDFLCQSMWESEHEYALLKFCQFIEQKDLRISTKWSTMLSARWTELKLTEDGFKTLSDPESLLLNKLLELGEGRKDVRER</sequence>
<dbReference type="Proteomes" id="UP001251528">
    <property type="component" value="Unassembled WGS sequence"/>
</dbReference>
<evidence type="ECO:0000313" key="2">
    <source>
        <dbReference type="Proteomes" id="UP001251528"/>
    </source>
</evidence>
<dbReference type="AlphaFoldDB" id="A0AAJ0CIF3"/>
<evidence type="ECO:0000313" key="1">
    <source>
        <dbReference type="EMBL" id="KAK2592204.1"/>
    </source>
</evidence>
<comment type="caution">
    <text evidence="1">The sequence shown here is derived from an EMBL/GenBank/DDBJ whole genome shotgun (WGS) entry which is preliminary data.</text>
</comment>
<protein>
    <submittedName>
        <fullName evidence="1">Uncharacterized protein</fullName>
    </submittedName>
</protein>
<reference evidence="1" key="1">
    <citation type="submission" date="2023-06" db="EMBL/GenBank/DDBJ databases">
        <title>Conoideocrella luteorostrata (Hypocreales: Clavicipitaceae), a potential biocontrol fungus for elongate hemlock scale in United States Christmas tree production areas.</title>
        <authorList>
            <person name="Barrett H."/>
            <person name="Lovett B."/>
            <person name="Macias A.M."/>
            <person name="Stajich J.E."/>
            <person name="Kasson M.T."/>
        </authorList>
    </citation>
    <scope>NUCLEOTIDE SEQUENCE</scope>
    <source>
        <strain evidence="1">ARSEF 14590</strain>
    </source>
</reference>
<name>A0AAJ0CIF3_9HYPO</name>
<keyword evidence="2" id="KW-1185">Reference proteome</keyword>
<dbReference type="EMBL" id="JASWJB010000280">
    <property type="protein sequence ID" value="KAK2592204.1"/>
    <property type="molecule type" value="Genomic_DNA"/>
</dbReference>
<accession>A0AAJ0CIF3</accession>